<dbReference type="Gene3D" id="2.40.40.10">
    <property type="entry name" value="RlpA-like domain"/>
    <property type="match status" value="1"/>
</dbReference>
<dbReference type="EC" id="4.2.2.n1" evidence="2"/>
<keyword evidence="4" id="KW-0961">Cell wall biogenesis/degradation</keyword>
<comment type="caution">
    <text evidence="7">The sequence shown here is derived from an EMBL/GenBank/DDBJ whole genome shotgun (WGS) entry which is preliminary data.</text>
</comment>
<gene>
    <name evidence="7" type="ORF">EHQ10_06320</name>
</gene>
<dbReference type="CDD" id="cd14669">
    <property type="entry name" value="mlta_related_B"/>
    <property type="match status" value="1"/>
</dbReference>
<name>A0ABY2L9D2_9LEPT</name>
<dbReference type="EMBL" id="RQFD01000008">
    <property type="protein sequence ID" value="TGK51230.1"/>
    <property type="molecule type" value="Genomic_DNA"/>
</dbReference>
<dbReference type="Gene3D" id="2.40.240.50">
    <property type="entry name" value="Barwin-like endoglucanases"/>
    <property type="match status" value="1"/>
</dbReference>
<dbReference type="Pfam" id="PF03562">
    <property type="entry name" value="MltA"/>
    <property type="match status" value="1"/>
</dbReference>
<dbReference type="SMART" id="SM00925">
    <property type="entry name" value="MltA"/>
    <property type="match status" value="1"/>
</dbReference>
<evidence type="ECO:0000256" key="4">
    <source>
        <dbReference type="ARBA" id="ARBA00023316"/>
    </source>
</evidence>
<evidence type="ECO:0000256" key="1">
    <source>
        <dbReference type="ARBA" id="ARBA00001420"/>
    </source>
</evidence>
<evidence type="ECO:0000313" key="8">
    <source>
        <dbReference type="Proteomes" id="UP000297617"/>
    </source>
</evidence>
<organism evidence="7 8">
    <name type="scientific">Leptospira bouyouniensis</name>
    <dbReference type="NCBI Taxonomy" id="2484911"/>
    <lineage>
        <taxon>Bacteria</taxon>
        <taxon>Pseudomonadati</taxon>
        <taxon>Spirochaetota</taxon>
        <taxon>Spirochaetia</taxon>
        <taxon>Leptospirales</taxon>
        <taxon>Leptospiraceae</taxon>
        <taxon>Leptospira</taxon>
    </lineage>
</organism>
<comment type="catalytic activity">
    <reaction evidence="1">
        <text>Exolytic cleavage of the (1-&gt;4)-beta-glycosidic linkage between N-acetylmuramic acid (MurNAc) and N-acetylglucosamine (GlcNAc) residues in peptidoglycan, from either the reducing or the non-reducing ends of the peptidoglycan chains, with concomitant formation of a 1,6-anhydrobond in the MurNAc residue.</text>
        <dbReference type="EC" id="4.2.2.n1"/>
    </reaction>
</comment>
<dbReference type="RefSeq" id="WP_135753616.1">
    <property type="nucleotide sequence ID" value="NZ_RQFD01000008.1"/>
</dbReference>
<evidence type="ECO:0000259" key="6">
    <source>
        <dbReference type="SMART" id="SM00925"/>
    </source>
</evidence>
<feature type="domain" description="Lytic transglycosylase MltA" evidence="6">
    <location>
        <begin position="123"/>
        <end position="255"/>
    </location>
</feature>
<dbReference type="Proteomes" id="UP000297617">
    <property type="component" value="Unassembled WGS sequence"/>
</dbReference>
<accession>A0ABY2L9D2</accession>
<evidence type="ECO:0000256" key="3">
    <source>
        <dbReference type="ARBA" id="ARBA00023239"/>
    </source>
</evidence>
<evidence type="ECO:0000256" key="5">
    <source>
        <dbReference type="ARBA" id="ARBA00030918"/>
    </source>
</evidence>
<dbReference type="InterPro" id="IPR005300">
    <property type="entry name" value="MltA_B"/>
</dbReference>
<evidence type="ECO:0000313" key="7">
    <source>
        <dbReference type="EMBL" id="TGK51230.1"/>
    </source>
</evidence>
<sequence>MKQLLIGLFWIFPGLLFYSQSIGANPNKIIPSQKLRDPKLFSLQIAIQESIHYLQKLPQDTKFLIHGETYSPNEILLPLQKIQKQIHLYETEKLLTEMRKLFQEVELKTGNDLPLITGYYEVRIQGKTKPEGKYTFPALVPPKRGRVDANVVSFPREYWKDESHWKSHSQALVFLRLTDLHLAQLEGSALGQTETKEVFRINYSSDNGLDYISPSIHLTGVCPSLKPYHLSNCMETNPIEVTDAIWKNPRYIFFEKEAIHNRKSNSFPIGPLGSGGIRLVEGRSVAMDKQIPLGFPVLLSFPSTKQTYHDHLAFVHDRGNAIQGEGRVDFYLGNGFGIDEVANQLLTKGKVVLLVPRKNDCQTVYSKECNRRQSKSME</sequence>
<dbReference type="InterPro" id="IPR026044">
    <property type="entry name" value="MltA"/>
</dbReference>
<dbReference type="Pfam" id="PF06725">
    <property type="entry name" value="3D"/>
    <property type="match status" value="1"/>
</dbReference>
<protein>
    <recommendedName>
        <fullName evidence="2">peptidoglycan lytic exotransglycosylase</fullName>
        <ecNumber evidence="2">4.2.2.n1</ecNumber>
    </recommendedName>
    <alternativeName>
        <fullName evidence="5">Murein hydrolase A</fullName>
    </alternativeName>
</protein>
<keyword evidence="8" id="KW-1185">Reference proteome</keyword>
<dbReference type="PANTHER" id="PTHR30124">
    <property type="entry name" value="MEMBRANE-BOUND LYTIC MUREIN TRANSGLYCOSYLASE A"/>
    <property type="match status" value="1"/>
</dbReference>
<reference evidence="8" key="1">
    <citation type="journal article" date="2019" name="PLoS Negl. Trop. Dis.">
        <title>Revisiting the worldwide diversity of Leptospira species in the environment.</title>
        <authorList>
            <person name="Vincent A.T."/>
            <person name="Schiettekatte O."/>
            <person name="Bourhy P."/>
            <person name="Veyrier F.J."/>
            <person name="Picardeau M."/>
        </authorList>
    </citation>
    <scope>NUCLEOTIDE SEQUENCE [LARGE SCALE GENOMIC DNA]</scope>
    <source>
        <strain evidence="8">201800295</strain>
    </source>
</reference>
<dbReference type="InterPro" id="IPR010611">
    <property type="entry name" value="3D_dom"/>
</dbReference>
<dbReference type="SUPFAM" id="SSF50685">
    <property type="entry name" value="Barwin-like endoglucanases"/>
    <property type="match status" value="1"/>
</dbReference>
<keyword evidence="3" id="KW-0456">Lyase</keyword>
<evidence type="ECO:0000256" key="2">
    <source>
        <dbReference type="ARBA" id="ARBA00012587"/>
    </source>
</evidence>
<dbReference type="InterPro" id="IPR036908">
    <property type="entry name" value="RlpA-like_sf"/>
</dbReference>
<dbReference type="CDD" id="cd22785">
    <property type="entry name" value="DPBB_MltA-like"/>
    <property type="match status" value="1"/>
</dbReference>
<dbReference type="PANTHER" id="PTHR30124:SF0">
    <property type="entry name" value="MEMBRANE-BOUND LYTIC MUREIN TRANSGLYCOSYLASE A"/>
    <property type="match status" value="1"/>
</dbReference>
<proteinExistence type="predicted"/>